<dbReference type="InterPro" id="IPR036134">
    <property type="entry name" value="Crypto/Photolyase_FAD-like_sf"/>
</dbReference>
<dbReference type="Pfam" id="PF00875">
    <property type="entry name" value="DNA_photolyase"/>
    <property type="match status" value="1"/>
</dbReference>
<dbReference type="GO" id="GO:0071949">
    <property type="term" value="F:FAD binding"/>
    <property type="evidence" value="ECO:0007669"/>
    <property type="project" value="TreeGrafter"/>
</dbReference>
<evidence type="ECO:0000256" key="5">
    <source>
        <dbReference type="PIRSR" id="PIRSR602081-1"/>
    </source>
</evidence>
<dbReference type="AlphaFoldDB" id="A0A2S4L8S5"/>
<dbReference type="InterPro" id="IPR036155">
    <property type="entry name" value="Crypto/Photolyase_N_sf"/>
</dbReference>
<feature type="binding site" evidence="5">
    <location>
        <begin position="299"/>
        <end position="303"/>
    </location>
    <ligand>
        <name>FAD</name>
        <dbReference type="ChEBI" id="CHEBI:57692"/>
    </ligand>
</feature>
<dbReference type="NCBIfam" id="TIGR02765">
    <property type="entry name" value="crypto_DASH"/>
    <property type="match status" value="1"/>
</dbReference>
<dbReference type="Gene3D" id="1.10.579.10">
    <property type="entry name" value="DNA Cyclobutane Dipyrimidine Photolyase, subunit A, domain 3"/>
    <property type="match status" value="1"/>
</dbReference>
<protein>
    <recommendedName>
        <fullName evidence="6">Cryptochrome DASH</fullName>
    </recommendedName>
</protein>
<proteinExistence type="inferred from homology"/>
<keyword evidence="2 5" id="KW-0285">Flavoprotein</keyword>
<organism evidence="9 10">
    <name type="scientific">Tolypocladium paradoxum</name>
    <dbReference type="NCBI Taxonomy" id="94208"/>
    <lineage>
        <taxon>Eukaryota</taxon>
        <taxon>Fungi</taxon>
        <taxon>Dikarya</taxon>
        <taxon>Ascomycota</taxon>
        <taxon>Pezizomycotina</taxon>
        <taxon>Sordariomycetes</taxon>
        <taxon>Hypocreomycetidae</taxon>
        <taxon>Hypocreales</taxon>
        <taxon>Ophiocordycipitaceae</taxon>
        <taxon>Tolypocladium</taxon>
    </lineage>
</organism>
<feature type="binding site" evidence="5">
    <location>
        <begin position="469"/>
        <end position="471"/>
    </location>
    <ligand>
        <name>FAD</name>
        <dbReference type="ChEBI" id="CHEBI:57692"/>
    </ligand>
</feature>
<evidence type="ECO:0000256" key="7">
    <source>
        <dbReference type="SAM" id="MobiDB-lite"/>
    </source>
</evidence>
<feature type="domain" description="Photolyase/cryptochrome alpha/beta" evidence="8">
    <location>
        <begin position="5"/>
        <end position="165"/>
    </location>
</feature>
<dbReference type="PANTHER" id="PTHR11455">
    <property type="entry name" value="CRYPTOCHROME"/>
    <property type="match status" value="1"/>
</dbReference>
<accession>A0A2S4L8S5</accession>
<comment type="cofactor">
    <cofactor evidence="5 6">
        <name>FAD</name>
        <dbReference type="ChEBI" id="CHEBI:57692"/>
    </cofactor>
    <text evidence="5 6">Binds 1 FAD per subunit.</text>
</comment>
<evidence type="ECO:0000256" key="6">
    <source>
        <dbReference type="RuleBase" id="RU367151"/>
    </source>
</evidence>
<evidence type="ECO:0000256" key="2">
    <source>
        <dbReference type="ARBA" id="ARBA00022630"/>
    </source>
</evidence>
<evidence type="ECO:0000313" key="10">
    <source>
        <dbReference type="Proteomes" id="UP000237481"/>
    </source>
</evidence>
<dbReference type="InterPro" id="IPR005101">
    <property type="entry name" value="Cryptochr/Photolyase_FAD-bd"/>
</dbReference>
<dbReference type="Gene3D" id="3.40.50.620">
    <property type="entry name" value="HUPs"/>
    <property type="match status" value="1"/>
</dbReference>
<keyword evidence="4 6" id="KW-0157">Chromophore</keyword>
<dbReference type="GO" id="GO:0000719">
    <property type="term" value="P:photoreactive repair"/>
    <property type="evidence" value="ECO:0007669"/>
    <property type="project" value="TreeGrafter"/>
</dbReference>
<evidence type="ECO:0000313" key="9">
    <source>
        <dbReference type="EMBL" id="POR38840.1"/>
    </source>
</evidence>
<evidence type="ECO:0000259" key="8">
    <source>
        <dbReference type="PROSITE" id="PS51645"/>
    </source>
</evidence>
<dbReference type="SUPFAM" id="SSF52425">
    <property type="entry name" value="Cryptochrome/photolyase, N-terminal domain"/>
    <property type="match status" value="1"/>
</dbReference>
<name>A0A2S4L8S5_9HYPO</name>
<dbReference type="InterPro" id="IPR006050">
    <property type="entry name" value="DNA_photolyase_N"/>
</dbReference>
<dbReference type="Gene3D" id="1.25.40.80">
    <property type="match status" value="1"/>
</dbReference>
<feature type="binding site" evidence="5">
    <location>
        <position position="286"/>
    </location>
    <ligand>
        <name>FAD</name>
        <dbReference type="ChEBI" id="CHEBI:57692"/>
    </ligand>
</feature>
<comment type="similarity">
    <text evidence="1 6">Belongs to the DNA photolyase class-1 family.</text>
</comment>
<dbReference type="STRING" id="94208.A0A2S4L8S5"/>
<keyword evidence="3 5" id="KW-0274">FAD</keyword>
<comment type="function">
    <text evidence="6">May have a photoreceptor function.</text>
</comment>
<gene>
    <name evidence="9" type="ORF">TPAR_00963</name>
</gene>
<reference evidence="9 10" key="1">
    <citation type="submission" date="2018-01" db="EMBL/GenBank/DDBJ databases">
        <title>Harnessing the power of phylogenomics to disentangle the directionality and signatures of interkingdom host jumping in the parasitic fungal genus Tolypocladium.</title>
        <authorList>
            <person name="Quandt C.A."/>
            <person name="Patterson W."/>
            <person name="Spatafora J.W."/>
        </authorList>
    </citation>
    <scope>NUCLEOTIDE SEQUENCE [LARGE SCALE GENOMIC DNA]</scope>
    <source>
        <strain evidence="9 10">NRBC 100945</strain>
    </source>
</reference>
<dbReference type="GO" id="GO:0003904">
    <property type="term" value="F:deoxyribodipyrimidine photo-lyase activity"/>
    <property type="evidence" value="ECO:0007669"/>
    <property type="project" value="TreeGrafter"/>
</dbReference>
<dbReference type="Proteomes" id="UP000237481">
    <property type="component" value="Unassembled WGS sequence"/>
</dbReference>
<dbReference type="PROSITE" id="PS51645">
    <property type="entry name" value="PHR_CRY_ALPHA_BETA"/>
    <property type="match status" value="1"/>
</dbReference>
<dbReference type="SUPFAM" id="SSF48173">
    <property type="entry name" value="Cryptochrome/photolyase FAD-binding domain"/>
    <property type="match status" value="1"/>
</dbReference>
<evidence type="ECO:0000256" key="1">
    <source>
        <dbReference type="ARBA" id="ARBA00005862"/>
    </source>
</evidence>
<feature type="compositionally biased region" description="Basic residues" evidence="7">
    <location>
        <begin position="566"/>
        <end position="583"/>
    </location>
</feature>
<sequence length="722" mass="79937">MAAGKLLVYLLRRDLRVSDNPIFHHLATTSDHGYTHLLPVYVFPSRQIEISGFLGDEEESPYTQARSRVGGYWRCGPHRAKFIAQSVWDLKDGLEGLDSGLLIRVGDFKDVLGHLIQGFKDNSTNVDAVWMTEELSSEEVAEQDAVATVCSANGVDFKLWPDEKYFIDDLDTGLSEPKDLPDVFTTYRKSQEPLRERPRKVLPRPGNSYLPALPNESSIPPQHRPFGVPDTLDGLEARLLQPLDDILSNPPKFPDEAQTAHPFRGGESHASQRLRHLIESGAMTTYRDTRNGLLGQDFSTKLSAYLALGCISARQIHEELLKFEDGKDEAYEGADGYGQGENDGTAAIRFELLWRDYMRLCTGKFGSKLFKLSGFIHAQGDNYDKKWKTANKKTAHSDQEPSPEEVSKILQRFHDGTTGMGLIDASQRELFLTGYTSNRARQNSASFLSKHLSIDWRYGAEWYEMMLIDYDVSSNWANWQYMAGVGNDPRGDARIFNPVKQAFDYDKEGTYVRTWVPELKELEKPENVFQAWTTSSSTLEECGLSDNIMVTDPVKRIEFTVDRKPRGARRPFSRRRGPGRGGRRGGGGSRGRGGPATSAEGSDGSSAQQRPESGAQSQRGHESSPRQPRGGAGPRSNYSAAPVHAGNGNVDGNGNSNGSGYAGGGWHGEYNARGRGNHGHFRGGGRWYGPRAGFRGGYQQPTYAPALAYYPAPPNMGPGALQ</sequence>
<dbReference type="EMBL" id="PKSG01000097">
    <property type="protein sequence ID" value="POR38840.1"/>
    <property type="molecule type" value="Genomic_DNA"/>
</dbReference>
<feature type="compositionally biased region" description="Polar residues" evidence="7">
    <location>
        <begin position="599"/>
        <end position="618"/>
    </location>
</feature>
<dbReference type="InterPro" id="IPR002081">
    <property type="entry name" value="Cryptochrome/DNA_photolyase_1"/>
</dbReference>
<dbReference type="OrthoDB" id="435881at2759"/>
<feature type="compositionally biased region" description="Gly residues" evidence="7">
    <location>
        <begin position="584"/>
        <end position="594"/>
    </location>
</feature>
<evidence type="ECO:0000256" key="3">
    <source>
        <dbReference type="ARBA" id="ARBA00022827"/>
    </source>
</evidence>
<dbReference type="Pfam" id="PF03441">
    <property type="entry name" value="FAD_binding_7"/>
    <property type="match status" value="1"/>
</dbReference>
<feature type="region of interest" description="Disordered" evidence="7">
    <location>
        <begin position="560"/>
        <end position="656"/>
    </location>
</feature>
<comment type="cofactor">
    <cofactor evidence="6">
        <name>(6R)-5,10-methylene-5,6,7,8-tetrahydrofolate</name>
        <dbReference type="ChEBI" id="CHEBI:15636"/>
    </cofactor>
    <text evidence="6">Binds 1 5,10-methenyltetrahydrofolate (MTHF) per subunit.</text>
</comment>
<dbReference type="GO" id="GO:0003684">
    <property type="term" value="F:damaged DNA binding"/>
    <property type="evidence" value="ECO:0007669"/>
    <property type="project" value="TreeGrafter"/>
</dbReference>
<evidence type="ECO:0000256" key="4">
    <source>
        <dbReference type="ARBA" id="ARBA00022991"/>
    </source>
</evidence>
<dbReference type="InterPro" id="IPR014729">
    <property type="entry name" value="Rossmann-like_a/b/a_fold"/>
</dbReference>
<keyword evidence="10" id="KW-1185">Reference proteome</keyword>
<dbReference type="PRINTS" id="PR00147">
    <property type="entry name" value="DNAPHOTLYASE"/>
</dbReference>
<dbReference type="InterPro" id="IPR014133">
    <property type="entry name" value="Cry_DASH"/>
</dbReference>
<comment type="caution">
    <text evidence="9">The sequence shown here is derived from an EMBL/GenBank/DDBJ whole genome shotgun (WGS) entry which is preliminary data.</text>
</comment>
<dbReference type="PANTHER" id="PTHR11455:SF22">
    <property type="entry name" value="CRYPTOCHROME DASH"/>
    <property type="match status" value="1"/>
</dbReference>